<dbReference type="EMBL" id="MU004354">
    <property type="protein sequence ID" value="KAF2655057.1"/>
    <property type="molecule type" value="Genomic_DNA"/>
</dbReference>
<evidence type="ECO:0000313" key="4">
    <source>
        <dbReference type="Proteomes" id="UP000799324"/>
    </source>
</evidence>
<reference evidence="3" key="1">
    <citation type="journal article" date="2020" name="Stud. Mycol.">
        <title>101 Dothideomycetes genomes: a test case for predicting lifestyles and emergence of pathogens.</title>
        <authorList>
            <person name="Haridas S."/>
            <person name="Albert R."/>
            <person name="Binder M."/>
            <person name="Bloem J."/>
            <person name="Labutti K."/>
            <person name="Salamov A."/>
            <person name="Andreopoulos B."/>
            <person name="Baker S."/>
            <person name="Barry K."/>
            <person name="Bills G."/>
            <person name="Bluhm B."/>
            <person name="Cannon C."/>
            <person name="Castanera R."/>
            <person name="Culley D."/>
            <person name="Daum C."/>
            <person name="Ezra D."/>
            <person name="Gonzalez J."/>
            <person name="Henrissat B."/>
            <person name="Kuo A."/>
            <person name="Liang C."/>
            <person name="Lipzen A."/>
            <person name="Lutzoni F."/>
            <person name="Magnuson J."/>
            <person name="Mondo S."/>
            <person name="Nolan M."/>
            <person name="Ohm R."/>
            <person name="Pangilinan J."/>
            <person name="Park H.-J."/>
            <person name="Ramirez L."/>
            <person name="Alfaro M."/>
            <person name="Sun H."/>
            <person name="Tritt A."/>
            <person name="Yoshinaga Y."/>
            <person name="Zwiers L.-H."/>
            <person name="Turgeon B."/>
            <person name="Goodwin S."/>
            <person name="Spatafora J."/>
            <person name="Crous P."/>
            <person name="Grigoriev I."/>
        </authorList>
    </citation>
    <scope>NUCLEOTIDE SEQUENCE</scope>
    <source>
        <strain evidence="3">CBS 122681</strain>
    </source>
</reference>
<gene>
    <name evidence="3" type="ORF">K491DRAFT_693210</name>
</gene>
<evidence type="ECO:0000259" key="2">
    <source>
        <dbReference type="Pfam" id="PF12192"/>
    </source>
</evidence>
<evidence type="ECO:0000256" key="1">
    <source>
        <dbReference type="SAM" id="SignalP"/>
    </source>
</evidence>
<feature type="chain" id="PRO_5025358172" description="Fungal calcium binding protein domain-containing protein" evidence="1">
    <location>
        <begin position="23"/>
        <end position="101"/>
    </location>
</feature>
<keyword evidence="1" id="KW-0732">Signal</keyword>
<keyword evidence="4" id="KW-1185">Reference proteome</keyword>
<name>A0A6A6T6X9_9PLEO</name>
<dbReference type="AlphaFoldDB" id="A0A6A6T6X9"/>
<feature type="signal peptide" evidence="1">
    <location>
        <begin position="1"/>
        <end position="22"/>
    </location>
</feature>
<protein>
    <recommendedName>
        <fullName evidence="2">Fungal calcium binding protein domain-containing protein</fullName>
    </recommendedName>
</protein>
<proteinExistence type="predicted"/>
<evidence type="ECO:0000313" key="3">
    <source>
        <dbReference type="EMBL" id="KAF2655057.1"/>
    </source>
</evidence>
<sequence length="101" mass="10077">MRSFAIIATLFAAATLAAPTAAVNKRVPLQSVKDAAAANIKQQQEDGCGVLDCVIALAPMSATCAAAAAELELNPIADAACFASILNNLANKPAACGDCSA</sequence>
<dbReference type="InterPro" id="IPR022013">
    <property type="entry name" value="CBP"/>
</dbReference>
<dbReference type="Pfam" id="PF12192">
    <property type="entry name" value="CBP"/>
    <property type="match status" value="1"/>
</dbReference>
<dbReference type="OrthoDB" id="3036244at2759"/>
<accession>A0A6A6T6X9</accession>
<dbReference type="Gene3D" id="1.10.1740.120">
    <property type="match status" value="1"/>
</dbReference>
<feature type="domain" description="Fungal calcium binding protein" evidence="2">
    <location>
        <begin position="32"/>
        <end position="97"/>
    </location>
</feature>
<organism evidence="3 4">
    <name type="scientific">Lophiostoma macrostomum CBS 122681</name>
    <dbReference type="NCBI Taxonomy" id="1314788"/>
    <lineage>
        <taxon>Eukaryota</taxon>
        <taxon>Fungi</taxon>
        <taxon>Dikarya</taxon>
        <taxon>Ascomycota</taxon>
        <taxon>Pezizomycotina</taxon>
        <taxon>Dothideomycetes</taxon>
        <taxon>Pleosporomycetidae</taxon>
        <taxon>Pleosporales</taxon>
        <taxon>Lophiostomataceae</taxon>
        <taxon>Lophiostoma</taxon>
    </lineage>
</organism>
<dbReference type="Proteomes" id="UP000799324">
    <property type="component" value="Unassembled WGS sequence"/>
</dbReference>